<dbReference type="AlphaFoldDB" id="A0A806KGS3"/>
<evidence type="ECO:0000313" key="1">
    <source>
        <dbReference type="EMBL" id="AGS53797.1"/>
    </source>
</evidence>
<reference evidence="1" key="1">
    <citation type="submission" date="2012-03" db="EMBL/GenBank/DDBJ databases">
        <title>Functional metagenomics reveals considerable lignocellulase gene clusters in the gut microbiome of a wood-feeding higher termite.</title>
        <authorList>
            <person name="Liu N."/>
        </authorList>
    </citation>
    <scope>NUCLEOTIDE SEQUENCE</scope>
</reference>
<proteinExistence type="predicted"/>
<name>A0A806KGS3_9BACT</name>
<accession>A0A806KGS3</accession>
<dbReference type="EMBL" id="JQ844252">
    <property type="protein sequence ID" value="AGS53797.1"/>
    <property type="molecule type" value="Genomic_DNA"/>
</dbReference>
<protein>
    <submittedName>
        <fullName evidence="1">Uncharacterized protein</fullName>
    </submittedName>
</protein>
<organism evidence="1">
    <name type="scientific">uncultured bacterium contig00039</name>
    <dbReference type="NCBI Taxonomy" id="1181527"/>
    <lineage>
        <taxon>Bacteria</taxon>
        <taxon>environmental samples</taxon>
    </lineage>
</organism>
<sequence length="70" mass="8008">MANFKRKPKKNKKEEMPTYTIMLRVEDNDSIVSTTEKADSAAEAKQKAQERFSKLHKGKVITIIKTNPSK</sequence>